<name>A0AAE0YSV3_9GAST</name>
<sequence>MDKTILAHLMQNPASSKPPSFRATQGGYGEAIHSFIIPTLRRQMITVLSSRSSSRTLHQASRLLSEPRKVDMQNPASSKPPSFRATQGGYGEAIHSFIIPNLRRQIITVLSSRSSSRTLHQASRLLSEPRKVDMAPSALLVGLPSHVAKEGNKTRRKSYMMLGSCQDKKFDKTSTRLDRRQAIQQDRRAPSLVTQVMISTMGERDGAADAQLGRLMHAMRSSSPDGKKHIVVHTIQAGGLTEHRKVAHSTARHKIELRQGNDAVSRTLNRIYHRQAAAAVMSSALFIDCNMIDRVVLRAKSTVYVIGEKIIENF</sequence>
<dbReference type="Proteomes" id="UP001283361">
    <property type="component" value="Unassembled WGS sequence"/>
</dbReference>
<keyword evidence="3" id="KW-1185">Reference proteome</keyword>
<feature type="region of interest" description="Disordered" evidence="1">
    <location>
        <begin position="56"/>
        <end position="87"/>
    </location>
</feature>
<protein>
    <submittedName>
        <fullName evidence="2">Uncharacterized protein</fullName>
    </submittedName>
</protein>
<dbReference type="EMBL" id="JAWDGP010005524">
    <property type="protein sequence ID" value="KAK3756310.1"/>
    <property type="molecule type" value="Genomic_DNA"/>
</dbReference>
<evidence type="ECO:0000256" key="1">
    <source>
        <dbReference type="SAM" id="MobiDB-lite"/>
    </source>
</evidence>
<accession>A0AAE0YSV3</accession>
<reference evidence="2" key="1">
    <citation type="journal article" date="2023" name="G3 (Bethesda)">
        <title>A reference genome for the long-term kleptoplast-retaining sea slug Elysia crispata morphotype clarki.</title>
        <authorList>
            <person name="Eastman K.E."/>
            <person name="Pendleton A.L."/>
            <person name="Shaikh M.A."/>
            <person name="Suttiyut T."/>
            <person name="Ogas R."/>
            <person name="Tomko P."/>
            <person name="Gavelis G."/>
            <person name="Widhalm J.R."/>
            <person name="Wisecaver J.H."/>
        </authorList>
    </citation>
    <scope>NUCLEOTIDE SEQUENCE</scope>
    <source>
        <strain evidence="2">ECLA1</strain>
    </source>
</reference>
<evidence type="ECO:0000313" key="2">
    <source>
        <dbReference type="EMBL" id="KAK3756310.1"/>
    </source>
</evidence>
<organism evidence="2 3">
    <name type="scientific">Elysia crispata</name>
    <name type="common">lettuce slug</name>
    <dbReference type="NCBI Taxonomy" id="231223"/>
    <lineage>
        <taxon>Eukaryota</taxon>
        <taxon>Metazoa</taxon>
        <taxon>Spiralia</taxon>
        <taxon>Lophotrochozoa</taxon>
        <taxon>Mollusca</taxon>
        <taxon>Gastropoda</taxon>
        <taxon>Heterobranchia</taxon>
        <taxon>Euthyneura</taxon>
        <taxon>Panpulmonata</taxon>
        <taxon>Sacoglossa</taxon>
        <taxon>Placobranchoidea</taxon>
        <taxon>Plakobranchidae</taxon>
        <taxon>Elysia</taxon>
    </lineage>
</organism>
<gene>
    <name evidence="2" type="ORF">RRG08_038805</name>
</gene>
<proteinExistence type="predicted"/>
<comment type="caution">
    <text evidence="2">The sequence shown here is derived from an EMBL/GenBank/DDBJ whole genome shotgun (WGS) entry which is preliminary data.</text>
</comment>
<dbReference type="AlphaFoldDB" id="A0AAE0YSV3"/>
<evidence type="ECO:0000313" key="3">
    <source>
        <dbReference type="Proteomes" id="UP001283361"/>
    </source>
</evidence>